<gene>
    <name evidence="1" type="ORF">FY536_03665</name>
</gene>
<reference evidence="1 2" key="1">
    <citation type="submission" date="2019-08" db="EMBL/GenBank/DDBJ databases">
        <authorList>
            <person name="Chang H.C."/>
            <person name="Mun S.Y."/>
        </authorList>
    </citation>
    <scope>NUCLEOTIDE SEQUENCE [LARGE SCALE GENOMIC DNA]</scope>
    <source>
        <strain evidence="1 2">SK</strain>
    </source>
</reference>
<dbReference type="SUPFAM" id="SSF52833">
    <property type="entry name" value="Thioredoxin-like"/>
    <property type="match status" value="1"/>
</dbReference>
<dbReference type="InterPro" id="IPR013766">
    <property type="entry name" value="Thioredoxin_domain"/>
</dbReference>
<dbReference type="Proteomes" id="UP000516446">
    <property type="component" value="Chromosome"/>
</dbReference>
<dbReference type="CDD" id="cd02947">
    <property type="entry name" value="TRX_family"/>
    <property type="match status" value="1"/>
</dbReference>
<accession>A0A7H1MLU7</accession>
<dbReference type="EMBL" id="CP043431">
    <property type="protein sequence ID" value="QNT64433.1"/>
    <property type="molecule type" value="Genomic_DNA"/>
</dbReference>
<dbReference type="InterPro" id="IPR036249">
    <property type="entry name" value="Thioredoxin-like_sf"/>
</dbReference>
<keyword evidence="2" id="KW-1185">Reference proteome</keyword>
<evidence type="ECO:0000313" key="1">
    <source>
        <dbReference type="EMBL" id="QNT64433.1"/>
    </source>
</evidence>
<dbReference type="InterPro" id="IPR050620">
    <property type="entry name" value="Thioredoxin_H-type-like"/>
</dbReference>
<dbReference type="PANTHER" id="PTHR10438:SF468">
    <property type="entry name" value="THIOREDOXIN-1-RELATED"/>
    <property type="match status" value="1"/>
</dbReference>
<dbReference type="OMA" id="FIDPFMP"/>
<dbReference type="RefSeq" id="WP_013989497.1">
    <property type="nucleotide sequence ID" value="NZ_CP026847.1"/>
</dbReference>
<sequence>MEKLPVIDKSQLENRLKDGKYVLVFMATWCPDCSFIKPKLPEIESDFSDYKFIQVDRDENIDLAQEMNVYGIPSFVVYSDGTEIGRLANKDRKSKSDVEAFLSDIAD</sequence>
<evidence type="ECO:0000313" key="2">
    <source>
        <dbReference type="Proteomes" id="UP000516446"/>
    </source>
</evidence>
<dbReference type="PANTHER" id="PTHR10438">
    <property type="entry name" value="THIOREDOXIN"/>
    <property type="match status" value="1"/>
</dbReference>
<dbReference type="AlphaFoldDB" id="A0A7H1MLU7"/>
<proteinExistence type="predicted"/>
<dbReference type="Gene3D" id="3.40.30.10">
    <property type="entry name" value="Glutaredoxin"/>
    <property type="match status" value="1"/>
</dbReference>
<organism evidence="1 2">
    <name type="scientific">Weissella koreensis</name>
    <dbReference type="NCBI Taxonomy" id="165096"/>
    <lineage>
        <taxon>Bacteria</taxon>
        <taxon>Bacillati</taxon>
        <taxon>Bacillota</taxon>
        <taxon>Bacilli</taxon>
        <taxon>Lactobacillales</taxon>
        <taxon>Lactobacillaceae</taxon>
        <taxon>Weissella</taxon>
    </lineage>
</organism>
<protein>
    <submittedName>
        <fullName evidence="1">Thioredoxin family protein</fullName>
    </submittedName>
</protein>
<dbReference type="Pfam" id="PF00085">
    <property type="entry name" value="Thioredoxin"/>
    <property type="match status" value="1"/>
</dbReference>
<dbReference type="PROSITE" id="PS51352">
    <property type="entry name" value="THIOREDOXIN_2"/>
    <property type="match status" value="1"/>
</dbReference>
<name>A0A7H1MLU7_9LACO</name>